<dbReference type="InterPro" id="IPR007421">
    <property type="entry name" value="Schlafen_AlbA_2_dom"/>
</dbReference>
<organism evidence="2 3">
    <name type="scientific">Eubacterium ramulus</name>
    <dbReference type="NCBI Taxonomy" id="39490"/>
    <lineage>
        <taxon>Bacteria</taxon>
        <taxon>Bacillati</taxon>
        <taxon>Bacillota</taxon>
        <taxon>Clostridia</taxon>
        <taxon>Eubacteriales</taxon>
        <taxon>Eubacteriaceae</taxon>
        <taxon>Eubacterium</taxon>
    </lineage>
</organism>
<dbReference type="Gene3D" id="3.30.950.30">
    <property type="entry name" value="Schlafen, AAA domain"/>
    <property type="match status" value="1"/>
</dbReference>
<protein>
    <recommendedName>
        <fullName evidence="1">Schlafen AlbA-2 domain-containing protein</fullName>
    </recommendedName>
</protein>
<dbReference type="InterPro" id="IPR038461">
    <property type="entry name" value="Schlafen_AlbA_2_dom_sf"/>
</dbReference>
<dbReference type="Gene3D" id="1.10.10.10">
    <property type="entry name" value="Winged helix-like DNA-binding domain superfamily/Winged helix DNA-binding domain"/>
    <property type="match status" value="1"/>
</dbReference>
<dbReference type="RefSeq" id="WP_021737649.1">
    <property type="nucleotide sequence ID" value="NZ_CABKSU010000006.1"/>
</dbReference>
<dbReference type="InterPro" id="IPR038475">
    <property type="entry name" value="RecG_C_sf"/>
</dbReference>
<sequence>MKKEVLEALQLNENHERECKLAEGGLPESIWETYSAFSNTDGGTILLGVKEHRDSFTVNGLNDRQIVKYQKNFWSTINDRNKVSKNILLNHHVKVIEYEGKNILEINVPAADRHDKPVYIGTDPMKGTYRRDYEGDFLCTEASVRAMFSDQRDISVDSEILEEMDLDALNADTIKGYRVLFEQLHEGHPWNKLLKDEFLIKLKAAAKNKRGTVSPTVAGILMFGDADRITDVFPDYFLDYREECDDKRVRWLYRTHSNEGDWSGNLFDFFYKVTTRIDDDVAVPFMNRRNGVRVDRVDVHDALSEAVANALVHANYYGKRGIVIIKHGKQISISNPGTIRITKEEFYAGGNSDPRNPNLLKIFGFVNVGERAGSGVDKIMTAWEEQYWTKPRYEISIKAERITLYLEVGQVVYIPGAADLNVVREPEYYSGLVSDREQRLLDYLTQYGKISMGKATEVCGYKTKSATRKLIDKMIKNEILERTGSGPATVYILKR</sequence>
<dbReference type="Proteomes" id="UP000431304">
    <property type="component" value="Unassembled WGS sequence"/>
</dbReference>
<evidence type="ECO:0000313" key="3">
    <source>
        <dbReference type="Proteomes" id="UP000431304"/>
    </source>
</evidence>
<dbReference type="InterPro" id="IPR036388">
    <property type="entry name" value="WH-like_DNA-bd_sf"/>
</dbReference>
<dbReference type="AlphaFoldDB" id="A0A844DYI7"/>
<proteinExistence type="predicted"/>
<feature type="domain" description="Schlafen AlbA-2" evidence="1">
    <location>
        <begin position="27"/>
        <end position="118"/>
    </location>
</feature>
<gene>
    <name evidence="2" type="ORF">GKE72_10100</name>
</gene>
<accession>A0A844DYI7</accession>
<evidence type="ECO:0000259" key="1">
    <source>
        <dbReference type="Pfam" id="PF04326"/>
    </source>
</evidence>
<dbReference type="Pfam" id="PF04326">
    <property type="entry name" value="SLFN_AlbA_2"/>
    <property type="match status" value="1"/>
</dbReference>
<evidence type="ECO:0000313" key="2">
    <source>
        <dbReference type="EMBL" id="MSD16411.1"/>
    </source>
</evidence>
<dbReference type="PANTHER" id="PTHR30595">
    <property type="entry name" value="GLPR-RELATED TRANSCRIPTIONAL REPRESSOR"/>
    <property type="match status" value="1"/>
</dbReference>
<name>A0A844DYI7_EUBRA</name>
<dbReference type="GeneID" id="42785262"/>
<dbReference type="Pfam" id="PF13749">
    <property type="entry name" value="HATPase_c_4"/>
    <property type="match status" value="1"/>
</dbReference>
<comment type="caution">
    <text evidence="2">The sequence shown here is derived from an EMBL/GenBank/DDBJ whole genome shotgun (WGS) entry which is preliminary data.</text>
</comment>
<dbReference type="PANTHER" id="PTHR30595:SF6">
    <property type="entry name" value="SCHLAFEN ALBA-2 DOMAIN-CONTAINING PROTEIN"/>
    <property type="match status" value="1"/>
</dbReference>
<dbReference type="EMBL" id="WKRA01000015">
    <property type="protein sequence ID" value="MSD16411.1"/>
    <property type="molecule type" value="Genomic_DNA"/>
</dbReference>
<reference evidence="2 3" key="1">
    <citation type="journal article" date="2019" name="Nat. Med.">
        <title>A library of human gut bacterial isolates paired with longitudinal multiomics data enables mechanistic microbiome research.</title>
        <authorList>
            <person name="Poyet M."/>
            <person name="Groussin M."/>
            <person name="Gibbons S.M."/>
            <person name="Avila-Pacheco J."/>
            <person name="Jiang X."/>
            <person name="Kearney S.M."/>
            <person name="Perrotta A.R."/>
            <person name="Berdy B."/>
            <person name="Zhao S."/>
            <person name="Lieberman T.D."/>
            <person name="Swanson P.K."/>
            <person name="Smith M."/>
            <person name="Roesemann S."/>
            <person name="Alexander J.E."/>
            <person name="Rich S.A."/>
            <person name="Livny J."/>
            <person name="Vlamakis H."/>
            <person name="Clish C."/>
            <person name="Bullock K."/>
            <person name="Deik A."/>
            <person name="Scott J."/>
            <person name="Pierce K.A."/>
            <person name="Xavier R.J."/>
            <person name="Alm E.J."/>
        </authorList>
    </citation>
    <scope>NUCLEOTIDE SEQUENCE [LARGE SCALE GENOMIC DNA]</scope>
    <source>
        <strain evidence="2 3">BIOML-A3</strain>
    </source>
</reference>
<dbReference type="Gene3D" id="3.30.565.60">
    <property type="match status" value="1"/>
</dbReference>